<evidence type="ECO:0000313" key="3">
    <source>
        <dbReference type="Proteomes" id="UP000244005"/>
    </source>
</evidence>
<name>A0A2R6X5M4_MARPO</name>
<evidence type="ECO:0000313" key="2">
    <source>
        <dbReference type="EMBL" id="PTQ41397.1"/>
    </source>
</evidence>
<dbReference type="Proteomes" id="UP000244005">
    <property type="component" value="Unassembled WGS sequence"/>
</dbReference>
<dbReference type="Gramene" id="Mp6g05110.1">
    <property type="protein sequence ID" value="Mp6g05110.1.cds1"/>
    <property type="gene ID" value="Mp6g05110"/>
</dbReference>
<protein>
    <submittedName>
        <fullName evidence="2">Uncharacterized protein</fullName>
    </submittedName>
</protein>
<evidence type="ECO:0000256" key="1">
    <source>
        <dbReference type="SAM" id="MobiDB-lite"/>
    </source>
</evidence>
<gene>
    <name evidence="2" type="ORF">MARPO_0034s0007</name>
</gene>
<feature type="compositionally biased region" description="Polar residues" evidence="1">
    <location>
        <begin position="77"/>
        <end position="90"/>
    </location>
</feature>
<organism evidence="2 3">
    <name type="scientific">Marchantia polymorpha</name>
    <name type="common">Common liverwort</name>
    <name type="synonym">Marchantia aquatica</name>
    <dbReference type="NCBI Taxonomy" id="3197"/>
    <lineage>
        <taxon>Eukaryota</taxon>
        <taxon>Viridiplantae</taxon>
        <taxon>Streptophyta</taxon>
        <taxon>Embryophyta</taxon>
        <taxon>Marchantiophyta</taxon>
        <taxon>Marchantiopsida</taxon>
        <taxon>Marchantiidae</taxon>
        <taxon>Marchantiales</taxon>
        <taxon>Marchantiaceae</taxon>
        <taxon>Marchantia</taxon>
    </lineage>
</organism>
<reference evidence="3" key="1">
    <citation type="journal article" date="2017" name="Cell">
        <title>Insights into land plant evolution garnered from the Marchantia polymorpha genome.</title>
        <authorList>
            <person name="Bowman J.L."/>
            <person name="Kohchi T."/>
            <person name="Yamato K.T."/>
            <person name="Jenkins J."/>
            <person name="Shu S."/>
            <person name="Ishizaki K."/>
            <person name="Yamaoka S."/>
            <person name="Nishihama R."/>
            <person name="Nakamura Y."/>
            <person name="Berger F."/>
            <person name="Adam C."/>
            <person name="Aki S.S."/>
            <person name="Althoff F."/>
            <person name="Araki T."/>
            <person name="Arteaga-Vazquez M.A."/>
            <person name="Balasubrmanian S."/>
            <person name="Barry K."/>
            <person name="Bauer D."/>
            <person name="Boehm C.R."/>
            <person name="Briginshaw L."/>
            <person name="Caballero-Perez J."/>
            <person name="Catarino B."/>
            <person name="Chen F."/>
            <person name="Chiyoda S."/>
            <person name="Chovatia M."/>
            <person name="Davies K.M."/>
            <person name="Delmans M."/>
            <person name="Demura T."/>
            <person name="Dierschke T."/>
            <person name="Dolan L."/>
            <person name="Dorantes-Acosta A.E."/>
            <person name="Eklund D.M."/>
            <person name="Florent S.N."/>
            <person name="Flores-Sandoval E."/>
            <person name="Fujiyama A."/>
            <person name="Fukuzawa H."/>
            <person name="Galik B."/>
            <person name="Grimanelli D."/>
            <person name="Grimwood J."/>
            <person name="Grossniklaus U."/>
            <person name="Hamada T."/>
            <person name="Haseloff J."/>
            <person name="Hetherington A.J."/>
            <person name="Higo A."/>
            <person name="Hirakawa Y."/>
            <person name="Hundley H.N."/>
            <person name="Ikeda Y."/>
            <person name="Inoue K."/>
            <person name="Inoue S.I."/>
            <person name="Ishida S."/>
            <person name="Jia Q."/>
            <person name="Kakita M."/>
            <person name="Kanazawa T."/>
            <person name="Kawai Y."/>
            <person name="Kawashima T."/>
            <person name="Kennedy M."/>
            <person name="Kinose K."/>
            <person name="Kinoshita T."/>
            <person name="Kohara Y."/>
            <person name="Koide E."/>
            <person name="Komatsu K."/>
            <person name="Kopischke S."/>
            <person name="Kubo M."/>
            <person name="Kyozuka J."/>
            <person name="Lagercrantz U."/>
            <person name="Lin S.S."/>
            <person name="Lindquist E."/>
            <person name="Lipzen A.M."/>
            <person name="Lu C.W."/>
            <person name="De Luna E."/>
            <person name="Martienssen R.A."/>
            <person name="Minamino N."/>
            <person name="Mizutani M."/>
            <person name="Mizutani M."/>
            <person name="Mochizuki N."/>
            <person name="Monte I."/>
            <person name="Mosher R."/>
            <person name="Nagasaki H."/>
            <person name="Nakagami H."/>
            <person name="Naramoto S."/>
            <person name="Nishitani K."/>
            <person name="Ohtani M."/>
            <person name="Okamoto T."/>
            <person name="Okumura M."/>
            <person name="Phillips J."/>
            <person name="Pollak B."/>
            <person name="Reinders A."/>
            <person name="Rovekamp M."/>
            <person name="Sano R."/>
            <person name="Sawa S."/>
            <person name="Schmid M.W."/>
            <person name="Shirakawa M."/>
            <person name="Solano R."/>
            <person name="Spunde A."/>
            <person name="Suetsugu N."/>
            <person name="Sugano S."/>
            <person name="Sugiyama A."/>
            <person name="Sun R."/>
            <person name="Suzuki Y."/>
            <person name="Takenaka M."/>
            <person name="Takezawa D."/>
            <person name="Tomogane H."/>
            <person name="Tsuzuki M."/>
            <person name="Ueda T."/>
            <person name="Umeda M."/>
            <person name="Ward J.M."/>
            <person name="Watanabe Y."/>
            <person name="Yazaki K."/>
            <person name="Yokoyama R."/>
            <person name="Yoshitake Y."/>
            <person name="Yotsui I."/>
            <person name="Zachgo S."/>
            <person name="Schmutz J."/>
        </authorList>
    </citation>
    <scope>NUCLEOTIDE SEQUENCE [LARGE SCALE GENOMIC DNA]</scope>
    <source>
        <strain evidence="3">Tak-1</strain>
    </source>
</reference>
<accession>A0A2R6X5M4</accession>
<sequence length="173" mass="19015">MKASGMTTISAWNFAIPAAFADAAAELPLRVDRRTEAGQVTASDPSHAEPIDAWNVEGTCRSTESSSKAMDGYPPMRSQTNRSQLSTQRFPSHRESSHPLTTRTASCSSLPCPLGLTDRITAWRHARRERVWATRSSSPLGRRDCLAPVRVDTAQFNSTSARPLLARPRCCRC</sequence>
<keyword evidence="3" id="KW-1185">Reference proteome</keyword>
<dbReference type="AlphaFoldDB" id="A0A2R6X5M4"/>
<proteinExistence type="predicted"/>
<dbReference type="EMBL" id="KZ772706">
    <property type="protein sequence ID" value="PTQ41397.1"/>
    <property type="molecule type" value="Genomic_DNA"/>
</dbReference>
<feature type="region of interest" description="Disordered" evidence="1">
    <location>
        <begin position="58"/>
        <end position="104"/>
    </location>
</feature>